<evidence type="ECO:0000259" key="8">
    <source>
        <dbReference type="PROSITE" id="PS00486"/>
    </source>
</evidence>
<dbReference type="Gene3D" id="3.40.1170.10">
    <property type="entry name" value="DNA repair protein MutS, domain I"/>
    <property type="match status" value="1"/>
</dbReference>
<dbReference type="Pfam" id="PF05192">
    <property type="entry name" value="MutS_III"/>
    <property type="match status" value="1"/>
</dbReference>
<reference evidence="9 10" key="1">
    <citation type="submission" date="2011-08" db="EMBL/GenBank/DDBJ databases">
        <authorList>
            <person name="Liu Z.J."/>
            <person name="Shi F.L."/>
            <person name="Lu J.Q."/>
            <person name="Li M."/>
            <person name="Wang Z.L."/>
        </authorList>
    </citation>
    <scope>NUCLEOTIDE SEQUENCE [LARGE SCALE GENOMIC DNA]</scope>
    <source>
        <strain evidence="9 10">USNM 41457</strain>
    </source>
</reference>
<comment type="function">
    <text evidence="6">Component of the post-replicative DNA mismatch repair system (MMR).</text>
</comment>
<dbReference type="PROSITE" id="PS00486">
    <property type="entry name" value="DNA_MISMATCH_REPAIR_2"/>
    <property type="match status" value="1"/>
</dbReference>
<dbReference type="InterPro" id="IPR000432">
    <property type="entry name" value="DNA_mismatch_repair_MutS_C"/>
</dbReference>
<dbReference type="Gene3D" id="1.10.1420.10">
    <property type="match status" value="3"/>
</dbReference>
<dbReference type="InterPro" id="IPR007861">
    <property type="entry name" value="DNA_mismatch_repair_MutS_clamp"/>
</dbReference>
<keyword evidence="3 6" id="KW-0227">DNA damage</keyword>
<dbReference type="PANTHER" id="PTHR11361">
    <property type="entry name" value="DNA MISMATCH REPAIR PROTEIN MUTS FAMILY MEMBER"/>
    <property type="match status" value="1"/>
</dbReference>
<evidence type="ECO:0000313" key="10">
    <source>
        <dbReference type="Proteomes" id="UP000003163"/>
    </source>
</evidence>
<protein>
    <recommendedName>
        <fullName evidence="6">DNA mismatch repair protein</fullName>
    </recommendedName>
</protein>
<dbReference type="GO" id="GO:0005524">
    <property type="term" value="F:ATP binding"/>
    <property type="evidence" value="ECO:0007669"/>
    <property type="project" value="UniProtKB-UniRule"/>
</dbReference>
<proteinExistence type="inferred from homology"/>
<keyword evidence="10" id="KW-1185">Reference proteome</keyword>
<dbReference type="Proteomes" id="UP000003163">
    <property type="component" value="Unassembled WGS sequence"/>
</dbReference>
<dbReference type="InterPro" id="IPR016151">
    <property type="entry name" value="DNA_mismatch_repair_MutS_N"/>
</dbReference>
<dbReference type="EMBL" id="AFBI03000044">
    <property type="protein sequence ID" value="EJW03155.1"/>
    <property type="molecule type" value="Genomic_DNA"/>
</dbReference>
<feature type="domain" description="DNA mismatch repair proteins mutS family" evidence="8">
    <location>
        <begin position="1342"/>
        <end position="1358"/>
    </location>
</feature>
<keyword evidence="4 6" id="KW-0067">ATP-binding</keyword>
<dbReference type="SUPFAM" id="SSF48334">
    <property type="entry name" value="DNA repair protein MutS, domain III"/>
    <property type="match status" value="2"/>
</dbReference>
<dbReference type="GO" id="GO:0032301">
    <property type="term" value="C:MutSalpha complex"/>
    <property type="evidence" value="ECO:0007669"/>
    <property type="project" value="TreeGrafter"/>
</dbReference>
<dbReference type="HOGENOM" id="CLU_247196_0_0_1"/>
<evidence type="ECO:0000256" key="7">
    <source>
        <dbReference type="SAM" id="MobiDB-lite"/>
    </source>
</evidence>
<keyword evidence="2 6" id="KW-0547">Nucleotide-binding</keyword>
<keyword evidence="5 6" id="KW-0238">DNA-binding</keyword>
<accession>J9DKN9</accession>
<evidence type="ECO:0000256" key="6">
    <source>
        <dbReference type="PIRNR" id="PIRNR037677"/>
    </source>
</evidence>
<dbReference type="Pfam" id="PF01624">
    <property type="entry name" value="MutS_I"/>
    <property type="match status" value="1"/>
</dbReference>
<dbReference type="PANTHER" id="PTHR11361:SF148">
    <property type="entry name" value="DNA MISMATCH REPAIR PROTEIN MSH6"/>
    <property type="match status" value="1"/>
</dbReference>
<feature type="compositionally biased region" description="Low complexity" evidence="7">
    <location>
        <begin position="30"/>
        <end position="44"/>
    </location>
</feature>
<evidence type="ECO:0000256" key="4">
    <source>
        <dbReference type="ARBA" id="ARBA00022840"/>
    </source>
</evidence>
<name>J9DKN9_EDHAE</name>
<dbReference type="VEuPathDB" id="MicrosporidiaDB:EDEG_02460"/>
<dbReference type="STRING" id="1003232.J9DKN9"/>
<dbReference type="PIRSF" id="PIRSF037677">
    <property type="entry name" value="DNA_mis_repair_Msh6"/>
    <property type="match status" value="1"/>
</dbReference>
<dbReference type="OrthoDB" id="10252754at2759"/>
<dbReference type="InterPro" id="IPR036187">
    <property type="entry name" value="DNA_mismatch_repair_MutS_sf"/>
</dbReference>
<feature type="region of interest" description="Disordered" evidence="7">
    <location>
        <begin position="1009"/>
        <end position="1040"/>
    </location>
</feature>
<dbReference type="InterPro" id="IPR045076">
    <property type="entry name" value="MutS"/>
</dbReference>
<evidence type="ECO:0000256" key="5">
    <source>
        <dbReference type="ARBA" id="ARBA00023125"/>
    </source>
</evidence>
<gene>
    <name evidence="9" type="ORF">EDEG_02460</name>
</gene>
<dbReference type="GO" id="GO:0006298">
    <property type="term" value="P:mismatch repair"/>
    <property type="evidence" value="ECO:0007669"/>
    <property type="project" value="InterPro"/>
</dbReference>
<evidence type="ECO:0000256" key="2">
    <source>
        <dbReference type="ARBA" id="ARBA00022741"/>
    </source>
</evidence>
<reference evidence="10" key="2">
    <citation type="submission" date="2015-07" db="EMBL/GenBank/DDBJ databases">
        <title>Contrasting host-pathogen interactions and genome evolution in two generalist and specialist microsporidian pathogens of mosquitoes.</title>
        <authorList>
            <consortium name="The Broad Institute Genomics Platform"/>
            <consortium name="The Broad Institute Genome Sequencing Center for Infectious Disease"/>
            <person name="Cuomo C.A."/>
            <person name="Sanscrainte N.D."/>
            <person name="Goldberg J.M."/>
            <person name="Heiman D."/>
            <person name="Young S."/>
            <person name="Zeng Q."/>
            <person name="Becnel J.J."/>
            <person name="Birren B.W."/>
        </authorList>
    </citation>
    <scope>NUCLEOTIDE SEQUENCE [LARGE SCALE GENOMIC DNA]</scope>
    <source>
        <strain evidence="10">USNM 41457</strain>
    </source>
</reference>
<dbReference type="GO" id="GO:0030983">
    <property type="term" value="F:mismatched DNA binding"/>
    <property type="evidence" value="ECO:0007669"/>
    <property type="project" value="UniProtKB-UniRule"/>
</dbReference>
<evidence type="ECO:0000313" key="9">
    <source>
        <dbReference type="EMBL" id="EJW03155.1"/>
    </source>
</evidence>
<dbReference type="GO" id="GO:0140664">
    <property type="term" value="F:ATP-dependent DNA damage sensor activity"/>
    <property type="evidence" value="ECO:0007669"/>
    <property type="project" value="InterPro"/>
</dbReference>
<evidence type="ECO:0000256" key="1">
    <source>
        <dbReference type="ARBA" id="ARBA00006271"/>
    </source>
</evidence>
<feature type="region of interest" description="Disordered" evidence="7">
    <location>
        <begin position="1"/>
        <end position="59"/>
    </location>
</feature>
<keyword evidence="6" id="KW-0234">DNA repair</keyword>
<dbReference type="InterPro" id="IPR007696">
    <property type="entry name" value="DNA_mismatch_repair_MutS_core"/>
</dbReference>
<dbReference type="InterPro" id="IPR017261">
    <property type="entry name" value="DNA_mismatch_repair_MutS/MSH"/>
</dbReference>
<dbReference type="SUPFAM" id="SSF52540">
    <property type="entry name" value="P-loop containing nucleoside triphosphate hydrolases"/>
    <property type="match status" value="1"/>
</dbReference>
<dbReference type="InterPro" id="IPR027417">
    <property type="entry name" value="P-loop_NTPase"/>
</dbReference>
<comment type="caution">
    <text evidence="9">The sequence shown here is derived from an EMBL/GenBank/DDBJ whole genome shotgun (WGS) entry which is preliminary data.</text>
</comment>
<dbReference type="Pfam" id="PF05190">
    <property type="entry name" value="MutS_IV"/>
    <property type="match status" value="1"/>
</dbReference>
<dbReference type="SMART" id="SM00534">
    <property type="entry name" value="MUTSac"/>
    <property type="match status" value="1"/>
</dbReference>
<sequence>MKKKNIFDYFSSPQKGSENLPTMSSFLSQNENNENTDTSNNANNARRKSGNKSNTINNNVNYATKRKESNGKQNMSILSFTVGKQSQQLNSSLDEDFKLSSSSETVNELHSGINNNIDVLEPFRNYDRIIESPKSVPEKISKKEYSKSNATKFDRKKDFIPDFSKKISREDVLKKESKDCVNVPGYDRPVNDSSVVEGYIDSNSRKRQSTNLNDCTQFINSSCIDTSNCLSGRTSLNNYNIRENSLVKKDLNENNVNELNLVRKDSKKDTEKRFNFLNPILDANKNSVNSKNYDPTTLFISPEDFNKLTDFEKQFWSIKKEYFDTVIFFKKGKFYELYENDADIGSALFGLKVVYRVNMRMAGVPEKTFDHWANKFLKEGYKIGRVEQCENSIGKKIREKMEKNGKNKKNCSGIDEDSLDSDSYATDNYVKNNDNNIEDDNKNKCNNVSTNLFNSIDTNINISNNINNTVFYSSSVNNNNIIKNKTLEHENKYTANKLSSSENLNNSVFVYDKICEMFAEDEDSSTETFNNQLSNIIGRELKEIITPATVYNHEYLDHTSSYLAITKEINNILYVILYDASINTAYLHFFDYSIDALRTLFIQYKVLEVISDEKINEYKIIKPIKKGSIIRYKNYVYNSIYSLLSSNTNNKINKQYTDKYIINNFNNINSDNIYMNLESSKNNTVDIENITENFYGIFLYLYNYLDYLKRGSSFDTLIIKKLNNINKFLILDSNTISNLDILEGNSLFNAINFCKTNQGKRLLKEWILRPLLNLYDIRKRQCIVKVFENINLDTIINYLSKIADTRRIVNKLFSFNPSIKDLKNFIDNIDNIINLFNGIEFILTQNFGESVVVNNKISSKNDQNTNITDKKYKNDKNIMNKNNNDDPNNPSYNLLCQSLFDYNENPKFTSTEISEKNNLNTKIGLKLHLGDFEVSDKFGLFFLKEILAEIPRVDIMLKAFKLNFDIKNGEIIVLNSDHPIQKHIQSLKKIEIEILKYFDNQKTIICNLNNPSTNNKSKPKRKSNTTNSVRNSSHLIEDSSSEVEYSDIHCDNSESKNSCSHTPKKINSNNISITESSKQICFKDIGKEIFQIEVPSTLKVPKDFYLVSSTKEKKRFYTNSLKILINEYNEKEELLFQKKSNLLKSIIKKFKTFVHDFMKIDDIVSKVDCFVSFAQFQRLNRDLTYPIFITNNAEIDNYNQINDLSNKNVDNDSDQIIIKKADYIKNHSNYNDINSNNVLEFVDLRNPIYKSYVPNTIIMHKKVAVLTGPNMGGKSTTMKSICLNIILAQMGLKVKCSKMKINLIDRIFTKLGNSDNLLENKSTFQVELMETAKILNESTLNSFIIIDELGRGTSTKDGECIAKSVLNWLTKNNRQCIFSTHYTSIIDKKNCNNSIDSTNFNINNINNSKYIDNEINSNDLNDTNNSVDNSEVDNSSNIDRTNNTKCIDNVGDSVKNEKNNCSFNLNHTDISSNEYMTIYLKSILQKDIVFLYKIEEGICKDSHALEVAKLAGVSKNIIQNALKYKHMLQKNN</sequence>
<feature type="compositionally biased region" description="Polar residues" evidence="7">
    <location>
        <begin position="11"/>
        <end position="29"/>
    </location>
</feature>
<dbReference type="Pfam" id="PF00488">
    <property type="entry name" value="MutS_V"/>
    <property type="match status" value="1"/>
</dbReference>
<organism evidence="9 10">
    <name type="scientific">Edhazardia aedis (strain USNM 41457)</name>
    <name type="common">Microsporidian parasite</name>
    <dbReference type="NCBI Taxonomy" id="1003232"/>
    <lineage>
        <taxon>Eukaryota</taxon>
        <taxon>Fungi</taxon>
        <taxon>Fungi incertae sedis</taxon>
        <taxon>Microsporidia</taxon>
        <taxon>Edhazardia</taxon>
    </lineage>
</organism>
<dbReference type="FunCoup" id="J9DKN9">
    <property type="interactions" value="219"/>
</dbReference>
<dbReference type="SMART" id="SM00533">
    <property type="entry name" value="MUTSd"/>
    <property type="match status" value="1"/>
</dbReference>
<comment type="similarity">
    <text evidence="1 6">Belongs to the DNA mismatch repair MutS family.</text>
</comment>
<dbReference type="InterPro" id="IPR007695">
    <property type="entry name" value="DNA_mismatch_repair_MutS-lik_N"/>
</dbReference>
<dbReference type="Gene3D" id="3.40.50.300">
    <property type="entry name" value="P-loop containing nucleotide triphosphate hydrolases"/>
    <property type="match status" value="1"/>
</dbReference>
<dbReference type="InParanoid" id="J9DKN9"/>
<dbReference type="SUPFAM" id="SSF55271">
    <property type="entry name" value="DNA repair protein MutS, domain I"/>
    <property type="match status" value="1"/>
</dbReference>
<evidence type="ECO:0000256" key="3">
    <source>
        <dbReference type="ARBA" id="ARBA00022763"/>
    </source>
</evidence>